<keyword evidence="2" id="KW-1185">Reference proteome</keyword>
<organism evidence="1 2">
    <name type="scientific">Chthoniobacter flavus Ellin428</name>
    <dbReference type="NCBI Taxonomy" id="497964"/>
    <lineage>
        <taxon>Bacteria</taxon>
        <taxon>Pseudomonadati</taxon>
        <taxon>Verrucomicrobiota</taxon>
        <taxon>Spartobacteria</taxon>
        <taxon>Chthoniobacterales</taxon>
        <taxon>Chthoniobacteraceae</taxon>
        <taxon>Chthoniobacter</taxon>
    </lineage>
</organism>
<dbReference type="InterPro" id="IPR010869">
    <property type="entry name" value="DUF1501"/>
</dbReference>
<evidence type="ECO:0000313" key="2">
    <source>
        <dbReference type="Proteomes" id="UP000005824"/>
    </source>
</evidence>
<dbReference type="AlphaFoldDB" id="B4CWH9"/>
<accession>B4CWH9</accession>
<evidence type="ECO:0000313" key="1">
    <source>
        <dbReference type="EMBL" id="EDY21771.1"/>
    </source>
</evidence>
<dbReference type="Proteomes" id="UP000005824">
    <property type="component" value="Unassembled WGS sequence"/>
</dbReference>
<dbReference type="eggNOG" id="COG3119">
    <property type="taxonomic scope" value="Bacteria"/>
</dbReference>
<sequence length="482" mass="53381">MNPHDLQLRDITRRHFFGKCALGVGALALQQLLAESGWAAPGGPVIDPMHPLAPRPPQFAPKAKRVIYLFMAGGPSQLDLFDYKPKLLEFQGQAPPPSLMAGKRFAFLKGNEKLLASPRKFEAYGQCGMTISEVLPYHRQIVDEVCWLRGLSTDVFNHAPAKLFMNTGFQAPGRPAMGAWTTYGLGSQSRDLPGFVVLQSGPRGPRGGSALWSSGFLPTSYQGVPFRGKGDPILYLHSPEGQTRERERDFYDTVGALNHTRLDDTGDPEIMTRINSYEMAFRMQTSAPELMDLSQEKPETLELYGVKPGESSFAANCLLARRLAERGVRFVQLYHTNWDSHGGPGENLNGDFEKVCKEVDQASAALVLDLKQRGLLEDTLVIWGGEFGRTPMGENRASIGRDHHVDAFTLWLAGGGVKPGLIYGQTDELGFGVVENKVHVHDLHATILHLLGFDHEKLTYRFQGRDFRLTDVHGQVVKEIFA</sequence>
<dbReference type="PROSITE" id="PS51318">
    <property type="entry name" value="TAT"/>
    <property type="match status" value="1"/>
</dbReference>
<dbReference type="InterPro" id="IPR017850">
    <property type="entry name" value="Alkaline_phosphatase_core_sf"/>
</dbReference>
<dbReference type="EMBL" id="ABVL01000002">
    <property type="protein sequence ID" value="EDY21771.1"/>
    <property type="molecule type" value="Genomic_DNA"/>
</dbReference>
<dbReference type="InterPro" id="IPR006311">
    <property type="entry name" value="TAT_signal"/>
</dbReference>
<dbReference type="SUPFAM" id="SSF53649">
    <property type="entry name" value="Alkaline phosphatase-like"/>
    <property type="match status" value="1"/>
</dbReference>
<dbReference type="PANTHER" id="PTHR43737:SF1">
    <property type="entry name" value="DUF1501 DOMAIN-CONTAINING PROTEIN"/>
    <property type="match status" value="1"/>
</dbReference>
<protein>
    <recommendedName>
        <fullName evidence="3">Sulfatase</fullName>
    </recommendedName>
</protein>
<dbReference type="InParanoid" id="B4CWH9"/>
<dbReference type="PANTHER" id="PTHR43737">
    <property type="entry name" value="BLL7424 PROTEIN"/>
    <property type="match status" value="1"/>
</dbReference>
<name>B4CWH9_9BACT</name>
<dbReference type="STRING" id="497964.CfE428DRAFT_1016"/>
<dbReference type="Pfam" id="PF07394">
    <property type="entry name" value="DUF1501"/>
    <property type="match status" value="1"/>
</dbReference>
<reference evidence="1 2" key="1">
    <citation type="journal article" date="2011" name="J. Bacteriol.">
        <title>Genome sequence of Chthoniobacter flavus Ellin428, an aerobic heterotrophic soil bacterium.</title>
        <authorList>
            <person name="Kant R."/>
            <person name="van Passel M.W."/>
            <person name="Palva A."/>
            <person name="Lucas S."/>
            <person name="Lapidus A."/>
            <person name="Glavina Del Rio T."/>
            <person name="Dalin E."/>
            <person name="Tice H."/>
            <person name="Bruce D."/>
            <person name="Goodwin L."/>
            <person name="Pitluck S."/>
            <person name="Larimer F.W."/>
            <person name="Land M.L."/>
            <person name="Hauser L."/>
            <person name="Sangwan P."/>
            <person name="de Vos W.M."/>
            <person name="Janssen P.H."/>
            <person name="Smidt H."/>
        </authorList>
    </citation>
    <scope>NUCLEOTIDE SEQUENCE [LARGE SCALE GENOMIC DNA]</scope>
    <source>
        <strain evidence="1 2">Ellin428</strain>
    </source>
</reference>
<evidence type="ECO:0008006" key="3">
    <source>
        <dbReference type="Google" id="ProtNLM"/>
    </source>
</evidence>
<comment type="caution">
    <text evidence="1">The sequence shown here is derived from an EMBL/GenBank/DDBJ whole genome shotgun (WGS) entry which is preliminary data.</text>
</comment>
<proteinExistence type="predicted"/>
<gene>
    <name evidence="1" type="ORF">CfE428DRAFT_1016</name>
</gene>
<dbReference type="Gene3D" id="3.40.720.10">
    <property type="entry name" value="Alkaline Phosphatase, subunit A"/>
    <property type="match status" value="1"/>
</dbReference>
<dbReference type="RefSeq" id="WP_006978343.1">
    <property type="nucleotide sequence ID" value="NZ_ABVL01000002.1"/>
</dbReference>